<dbReference type="PANTHER" id="PTHR31286">
    <property type="entry name" value="GLYCINE-RICH CELL WALL STRUCTURAL PROTEIN 1.8-LIKE"/>
    <property type="match status" value="1"/>
</dbReference>
<gene>
    <name evidence="2" type="ORF">IFM89_017802</name>
</gene>
<sequence>MSKVSTAIAYNLWKINQRSSQENRQQATPANWKAFNIKEIEIESFNEEGNTNEQLIVMGKMYGGYLIELTDLGEELYRIWQTRGTLSMELVSPKHVMVVFDQESEHKVHFWVQVWGLPRIHINKDNVEKIGAEIGKVQDVDLSCPLEFKKSVARVIVDIDIKERLTKELTIRLEIGALFHITFKYEKLDIFCYFCGVIGHDHHIYKI</sequence>
<evidence type="ECO:0000313" key="2">
    <source>
        <dbReference type="EMBL" id="KAF9592837.1"/>
    </source>
</evidence>
<dbReference type="EMBL" id="JADFTS010000008">
    <property type="protein sequence ID" value="KAF9592837.1"/>
    <property type="molecule type" value="Genomic_DNA"/>
</dbReference>
<dbReference type="OrthoDB" id="1750606at2759"/>
<evidence type="ECO:0000259" key="1">
    <source>
        <dbReference type="Pfam" id="PF14392"/>
    </source>
</evidence>
<dbReference type="InterPro" id="IPR025836">
    <property type="entry name" value="Zn_knuckle_CX2CX4HX4C"/>
</dbReference>
<dbReference type="PANTHER" id="PTHR31286:SF180">
    <property type="entry name" value="OS10G0362600 PROTEIN"/>
    <property type="match status" value="1"/>
</dbReference>
<comment type="caution">
    <text evidence="2">The sequence shown here is derived from an EMBL/GenBank/DDBJ whole genome shotgun (WGS) entry which is preliminary data.</text>
</comment>
<dbReference type="AlphaFoldDB" id="A0A835LHN2"/>
<name>A0A835LHN2_9MAGN</name>
<dbReference type="Pfam" id="PF14392">
    <property type="entry name" value="zf-CCHC_4"/>
    <property type="match status" value="1"/>
</dbReference>
<accession>A0A835LHN2</accession>
<reference evidence="2 3" key="1">
    <citation type="submission" date="2020-10" db="EMBL/GenBank/DDBJ databases">
        <title>The Coptis chinensis genome and diversification of protoberbering-type alkaloids.</title>
        <authorList>
            <person name="Wang B."/>
            <person name="Shu S."/>
            <person name="Song C."/>
            <person name="Liu Y."/>
        </authorList>
    </citation>
    <scope>NUCLEOTIDE SEQUENCE [LARGE SCALE GENOMIC DNA]</scope>
    <source>
        <strain evidence="2">HL-2020</strain>
        <tissue evidence="2">Leaf</tissue>
    </source>
</reference>
<proteinExistence type="predicted"/>
<protein>
    <recommendedName>
        <fullName evidence="1">Zinc knuckle CX2CX4HX4C domain-containing protein</fullName>
    </recommendedName>
</protein>
<dbReference type="Proteomes" id="UP000631114">
    <property type="component" value="Unassembled WGS sequence"/>
</dbReference>
<feature type="domain" description="Zinc knuckle CX2CX4HX4C" evidence="1">
    <location>
        <begin position="159"/>
        <end position="202"/>
    </location>
</feature>
<evidence type="ECO:0000313" key="3">
    <source>
        <dbReference type="Proteomes" id="UP000631114"/>
    </source>
</evidence>
<dbReference type="InterPro" id="IPR040256">
    <property type="entry name" value="At4g02000-like"/>
</dbReference>
<keyword evidence="3" id="KW-1185">Reference proteome</keyword>
<organism evidence="2 3">
    <name type="scientific">Coptis chinensis</name>
    <dbReference type="NCBI Taxonomy" id="261450"/>
    <lineage>
        <taxon>Eukaryota</taxon>
        <taxon>Viridiplantae</taxon>
        <taxon>Streptophyta</taxon>
        <taxon>Embryophyta</taxon>
        <taxon>Tracheophyta</taxon>
        <taxon>Spermatophyta</taxon>
        <taxon>Magnoliopsida</taxon>
        <taxon>Ranunculales</taxon>
        <taxon>Ranunculaceae</taxon>
        <taxon>Coptidoideae</taxon>
        <taxon>Coptis</taxon>
    </lineage>
</organism>